<proteinExistence type="inferred from homology"/>
<dbReference type="OrthoDB" id="9771302at2"/>
<dbReference type="InterPro" id="IPR010099">
    <property type="entry name" value="SDR39U1"/>
</dbReference>
<evidence type="ECO:0000313" key="2">
    <source>
        <dbReference type="EMBL" id="BDI30348.1"/>
    </source>
</evidence>
<dbReference type="AlphaFoldDB" id="A0A402CVB2"/>
<keyword evidence="3" id="KW-1185">Reference proteome</keyword>
<comment type="similarity">
    <text evidence="1">Belongs to the NAD(P)-dependent epimerase/dehydratase family. SDR39U1 subfamily.</text>
</comment>
<dbReference type="Pfam" id="PF08338">
    <property type="entry name" value="DUF1731"/>
    <property type="match status" value="1"/>
</dbReference>
<accession>A0A402CVB2</accession>
<dbReference type="Pfam" id="PF01370">
    <property type="entry name" value="Epimerase"/>
    <property type="match status" value="1"/>
</dbReference>
<protein>
    <submittedName>
        <fullName evidence="2">NAD-dependent epimerase</fullName>
    </submittedName>
</protein>
<evidence type="ECO:0000256" key="1">
    <source>
        <dbReference type="ARBA" id="ARBA00009353"/>
    </source>
</evidence>
<dbReference type="NCBIfam" id="TIGR01777">
    <property type="entry name" value="yfcH"/>
    <property type="match status" value="1"/>
</dbReference>
<sequence length="317" mass="35579">MKIVIPGGTGQVGVLLARMFHGSGHEVTVLSRRAIAAPWRVVQWDAETRGDWTHEFDGADAVINLAGRSVNCRYTPENRREILESRVNSARVVGEAIQHSRRPPKVWLQASTATIYAHRYDNANDEMTGIIGGGEPGAPDTWKFSIDVAEAWERVVDETETPHTRRVKMRSSIIMSPDKGGPFDVLLGLVRHGLGGKSGSGDQYVSWIHDYDFIRAVCWLIEHPQFEGPVNLAAPEPLPNAEFMHALRAAWGTKFGFPAAAWMLEIGALFLKTETELILKSRRVIPSRLLREGFEFEFPRWPEAAYDLTQRWKAGRK</sequence>
<dbReference type="CDD" id="cd05242">
    <property type="entry name" value="SDR_a8"/>
    <property type="match status" value="1"/>
</dbReference>
<organism evidence="2 3">
    <name type="scientific">Capsulimonas corticalis</name>
    <dbReference type="NCBI Taxonomy" id="2219043"/>
    <lineage>
        <taxon>Bacteria</taxon>
        <taxon>Bacillati</taxon>
        <taxon>Armatimonadota</taxon>
        <taxon>Armatimonadia</taxon>
        <taxon>Capsulimonadales</taxon>
        <taxon>Capsulimonadaceae</taxon>
        <taxon>Capsulimonas</taxon>
    </lineage>
</organism>
<dbReference type="RefSeq" id="WP_119321308.1">
    <property type="nucleotide sequence ID" value="NZ_AP025739.1"/>
</dbReference>
<dbReference type="InterPro" id="IPR001509">
    <property type="entry name" value="Epimerase_deHydtase"/>
</dbReference>
<dbReference type="KEGG" id="ccot:CCAX7_23990"/>
<dbReference type="PANTHER" id="PTHR11092:SF0">
    <property type="entry name" value="EPIMERASE FAMILY PROTEIN SDR39U1"/>
    <property type="match status" value="1"/>
</dbReference>
<dbReference type="InterPro" id="IPR036291">
    <property type="entry name" value="NAD(P)-bd_dom_sf"/>
</dbReference>
<gene>
    <name evidence="2" type="ORF">CCAX7_23990</name>
</gene>
<dbReference type="EMBL" id="AP025739">
    <property type="protein sequence ID" value="BDI30348.1"/>
    <property type="molecule type" value="Genomic_DNA"/>
</dbReference>
<dbReference type="SUPFAM" id="SSF51735">
    <property type="entry name" value="NAD(P)-binding Rossmann-fold domains"/>
    <property type="match status" value="1"/>
</dbReference>
<dbReference type="Gene3D" id="3.40.50.720">
    <property type="entry name" value="NAD(P)-binding Rossmann-like Domain"/>
    <property type="match status" value="1"/>
</dbReference>
<dbReference type="Proteomes" id="UP000287394">
    <property type="component" value="Chromosome"/>
</dbReference>
<dbReference type="InterPro" id="IPR013549">
    <property type="entry name" value="DUF1731"/>
</dbReference>
<reference evidence="2 3" key="1">
    <citation type="journal article" date="2019" name="Int. J. Syst. Evol. Microbiol.">
        <title>Capsulimonas corticalis gen. nov., sp. nov., an aerobic capsulated bacterium, of a novel bacterial order, Capsulimonadales ord. nov., of the class Armatimonadia of the phylum Armatimonadetes.</title>
        <authorList>
            <person name="Li J."/>
            <person name="Kudo C."/>
            <person name="Tonouchi A."/>
        </authorList>
    </citation>
    <scope>NUCLEOTIDE SEQUENCE [LARGE SCALE GENOMIC DNA]</scope>
    <source>
        <strain evidence="2 3">AX-7</strain>
    </source>
</reference>
<dbReference type="PANTHER" id="PTHR11092">
    <property type="entry name" value="SUGAR NUCLEOTIDE EPIMERASE RELATED"/>
    <property type="match status" value="1"/>
</dbReference>
<evidence type="ECO:0000313" key="3">
    <source>
        <dbReference type="Proteomes" id="UP000287394"/>
    </source>
</evidence>
<dbReference type="FunCoup" id="A0A402CVB2">
    <property type="interactions" value="300"/>
</dbReference>
<name>A0A402CVB2_9BACT</name>